<reference evidence="3 4" key="1">
    <citation type="submission" date="2024-01" db="EMBL/GenBank/DDBJ databases">
        <title>The genomes of 5 underutilized Papilionoideae crops provide insights into root nodulation and disease resistanc.</title>
        <authorList>
            <person name="Jiang F."/>
        </authorList>
    </citation>
    <scope>NUCLEOTIDE SEQUENCE [LARGE SCALE GENOMIC DNA]</scope>
    <source>
        <strain evidence="3">LVBAO_FW01</strain>
        <tissue evidence="3">Leaves</tissue>
    </source>
</reference>
<dbReference type="Pfam" id="PF00646">
    <property type="entry name" value="F-box"/>
    <property type="match status" value="1"/>
</dbReference>
<name>A0AAN9L5E2_CANGL</name>
<dbReference type="SUPFAM" id="SSF81383">
    <property type="entry name" value="F-box domain"/>
    <property type="match status" value="1"/>
</dbReference>
<evidence type="ECO:0000256" key="1">
    <source>
        <dbReference type="SAM" id="SignalP"/>
    </source>
</evidence>
<evidence type="ECO:0000259" key="2">
    <source>
        <dbReference type="PROSITE" id="PS50181"/>
    </source>
</evidence>
<organism evidence="3 4">
    <name type="scientific">Canavalia gladiata</name>
    <name type="common">Sword bean</name>
    <name type="synonym">Dolichos gladiatus</name>
    <dbReference type="NCBI Taxonomy" id="3824"/>
    <lineage>
        <taxon>Eukaryota</taxon>
        <taxon>Viridiplantae</taxon>
        <taxon>Streptophyta</taxon>
        <taxon>Embryophyta</taxon>
        <taxon>Tracheophyta</taxon>
        <taxon>Spermatophyta</taxon>
        <taxon>Magnoliopsida</taxon>
        <taxon>eudicotyledons</taxon>
        <taxon>Gunneridae</taxon>
        <taxon>Pentapetalae</taxon>
        <taxon>rosids</taxon>
        <taxon>fabids</taxon>
        <taxon>Fabales</taxon>
        <taxon>Fabaceae</taxon>
        <taxon>Papilionoideae</taxon>
        <taxon>50 kb inversion clade</taxon>
        <taxon>NPAAA clade</taxon>
        <taxon>indigoferoid/millettioid clade</taxon>
        <taxon>Phaseoleae</taxon>
        <taxon>Canavalia</taxon>
    </lineage>
</organism>
<dbReference type="AlphaFoldDB" id="A0AAN9L5E2"/>
<keyword evidence="4" id="KW-1185">Reference proteome</keyword>
<dbReference type="InterPro" id="IPR036047">
    <property type="entry name" value="F-box-like_dom_sf"/>
</dbReference>
<sequence length="193" mass="22151">MGFWQWLISTCAWLLGIADCSKKSAFVRLRLFIASLHLENMAIGLTSYSHTRTLGRKRVLVSNNFESSSQAPPLKRICSDRISQISERFPLEVLPWDILVHVLCCVDHDDLKQLILVSKAIKEATLIAKEWHFEYSTPKKKSFTFQNPFSMEDANRFQEIEAPNAPLRKSRSRFNEKKLASISVALFASMDEE</sequence>
<proteinExistence type="predicted"/>
<keyword evidence="1" id="KW-0732">Signal</keyword>
<feature type="domain" description="F-box" evidence="2">
    <location>
        <begin position="88"/>
        <end position="136"/>
    </location>
</feature>
<dbReference type="CDD" id="cd09917">
    <property type="entry name" value="F-box_SF"/>
    <property type="match status" value="1"/>
</dbReference>
<comment type="caution">
    <text evidence="3">The sequence shown here is derived from an EMBL/GenBank/DDBJ whole genome shotgun (WGS) entry which is preliminary data.</text>
</comment>
<dbReference type="PANTHER" id="PTHR34049:SF1">
    <property type="entry name" value="F-BOX PROTEIN SKIP27"/>
    <property type="match status" value="1"/>
</dbReference>
<dbReference type="Proteomes" id="UP001367508">
    <property type="component" value="Unassembled WGS sequence"/>
</dbReference>
<dbReference type="EMBL" id="JAYMYQ010000005">
    <property type="protein sequence ID" value="KAK7327969.1"/>
    <property type="molecule type" value="Genomic_DNA"/>
</dbReference>
<feature type="signal peptide" evidence="1">
    <location>
        <begin position="1"/>
        <end position="20"/>
    </location>
</feature>
<dbReference type="InterPro" id="IPR001810">
    <property type="entry name" value="F-box_dom"/>
</dbReference>
<protein>
    <recommendedName>
        <fullName evidence="2">F-box domain-containing protein</fullName>
    </recommendedName>
</protein>
<evidence type="ECO:0000313" key="4">
    <source>
        <dbReference type="Proteomes" id="UP001367508"/>
    </source>
</evidence>
<feature type="chain" id="PRO_5043043655" description="F-box domain-containing protein" evidence="1">
    <location>
        <begin position="21"/>
        <end position="193"/>
    </location>
</feature>
<dbReference type="PANTHER" id="PTHR34049">
    <property type="entry name" value="F-BOX PROTEIN SKIP27"/>
    <property type="match status" value="1"/>
</dbReference>
<gene>
    <name evidence="3" type="ORF">VNO77_22063</name>
</gene>
<evidence type="ECO:0000313" key="3">
    <source>
        <dbReference type="EMBL" id="KAK7327969.1"/>
    </source>
</evidence>
<dbReference type="PROSITE" id="PS50181">
    <property type="entry name" value="FBOX"/>
    <property type="match status" value="1"/>
</dbReference>
<dbReference type="InterPro" id="IPR045286">
    <property type="entry name" value="FBS1-like"/>
</dbReference>
<accession>A0AAN9L5E2</accession>